<reference evidence="1 2" key="1">
    <citation type="submission" date="2011-04" db="EMBL/GenBank/DDBJ databases">
        <title>The Genome Sequence of Dysgonomonas gadei ATCC BAA-286.</title>
        <authorList>
            <consortium name="The Broad Institute Genome Sequencing Platform"/>
            <person name="Earl A."/>
            <person name="Ward D."/>
            <person name="Feldgarden M."/>
            <person name="Gevers D."/>
            <person name="Pudlo N."/>
            <person name="Martens E."/>
            <person name="Allen-Vercoe E."/>
            <person name="Young S.K."/>
            <person name="Zeng Q."/>
            <person name="Gargeya S."/>
            <person name="Fitzgerald M."/>
            <person name="Haas B."/>
            <person name="Abouelleil A."/>
            <person name="Alvarado L."/>
            <person name="Arachchi H.M."/>
            <person name="Berlin A."/>
            <person name="Brown A."/>
            <person name="Chapman S.B."/>
            <person name="Chen Z."/>
            <person name="Dunbar C."/>
            <person name="Freedman E."/>
            <person name="Gearin G."/>
            <person name="Gellesch M."/>
            <person name="Goldberg J."/>
            <person name="Griggs A."/>
            <person name="Gujja S."/>
            <person name="Heiman D."/>
            <person name="Howarth C."/>
            <person name="Larson L."/>
            <person name="Lui A."/>
            <person name="MacDonald P.J.P."/>
            <person name="Mehta T."/>
            <person name="Montmayeur A."/>
            <person name="Murphy C."/>
            <person name="Neiman D."/>
            <person name="Pearson M."/>
            <person name="Priest M."/>
            <person name="Roberts A."/>
            <person name="Saif S."/>
            <person name="Shea T."/>
            <person name="Shenoy N."/>
            <person name="Sisk P."/>
            <person name="Stolte C."/>
            <person name="Sykes S."/>
            <person name="Yandava C."/>
            <person name="Wortman J."/>
            <person name="Nusbaum C."/>
            <person name="Birren B."/>
        </authorList>
    </citation>
    <scope>NUCLEOTIDE SEQUENCE [LARGE SCALE GENOMIC DNA]</scope>
    <source>
        <strain evidence="1 2">ATCC BAA-286</strain>
    </source>
</reference>
<comment type="caution">
    <text evidence="1">The sequence shown here is derived from an EMBL/GenBank/DDBJ whole genome shotgun (WGS) entry which is preliminary data.</text>
</comment>
<dbReference type="RefSeq" id="WP_006801054.1">
    <property type="nucleotide sequence ID" value="NZ_GL891989.1"/>
</dbReference>
<dbReference type="EMBL" id="ADLV01000040">
    <property type="protein sequence ID" value="EGK00189.1"/>
    <property type="molecule type" value="Genomic_DNA"/>
</dbReference>
<dbReference type="Proteomes" id="UP000004913">
    <property type="component" value="Unassembled WGS sequence"/>
</dbReference>
<evidence type="ECO:0000313" key="1">
    <source>
        <dbReference type="EMBL" id="EGK00189.1"/>
    </source>
</evidence>
<gene>
    <name evidence="1" type="ORF">HMPREF9455_03521</name>
</gene>
<dbReference type="STRING" id="742766.HMPREF9455_03521"/>
<dbReference type="AlphaFoldDB" id="F5J2F4"/>
<dbReference type="Gene3D" id="1.25.40.390">
    <property type="match status" value="1"/>
</dbReference>
<dbReference type="InterPro" id="IPR041662">
    <property type="entry name" value="SusD-like_2"/>
</dbReference>
<dbReference type="OrthoDB" id="1387301at2"/>
<evidence type="ECO:0000313" key="2">
    <source>
        <dbReference type="Proteomes" id="UP000004913"/>
    </source>
</evidence>
<keyword evidence="2" id="KW-1185">Reference proteome</keyword>
<sequence>MKNRLTFFFIISAFLFTTSCTKDWLDINDDPNAPTTPELSQLLSGSQRYMTSALGQGNFIGNNLSSYTHHLVSREVQNYGMTTTANNIYNSWNYFYIYSLIDFDAIIKNAEPDGNLIYAGIAKTLKAYTFSMMVDLWGDVPYSEYNIPGLTAPKADKSASIYNSVIALLEEGLADLQNSTAANPLKPGDDDFFYSGNKDKWIRLNNTIKLKLLLQTRLAKSDITDWQKRLSDLITANNFIASGEDFQFWYTAKLSPDERHPTFVSEYANKGTTHYISPYFYEMMKGLTYNNTKNPFAGITDPRVPYYFYNQLKTGQAAQNNHSYREGNFLTIFFADNGSNNAGDQSSSMSKVGIYLCGGKYDDGNGGAVSANTGNGVAPLKLVTFHSLKFMLAELALTGEINGDAKALFKEGMNASIAHVNAVAAKQSNIPTIATADRDAFTTSVLAKYDAASDAGKLEIIMTQKWIGNIFSPEDAYTDYRRTGYPELFNPANTADPGYGVNPTVTALSPARVPIAPIVSFPRSLYYPTTTETDLNPNLEQKTNLSAKFIFWDK</sequence>
<dbReference type="SUPFAM" id="SSF48452">
    <property type="entry name" value="TPR-like"/>
    <property type="match status" value="1"/>
</dbReference>
<dbReference type="InterPro" id="IPR011990">
    <property type="entry name" value="TPR-like_helical_dom_sf"/>
</dbReference>
<name>F5J2F4_9BACT</name>
<protein>
    <recommendedName>
        <fullName evidence="3">SusD/RagB family nutrient-binding outer membrane lipoprotein</fullName>
    </recommendedName>
</protein>
<proteinExistence type="predicted"/>
<dbReference type="PROSITE" id="PS51257">
    <property type="entry name" value="PROKAR_LIPOPROTEIN"/>
    <property type="match status" value="1"/>
</dbReference>
<dbReference type="Pfam" id="PF12771">
    <property type="entry name" value="SusD-like_2"/>
    <property type="match status" value="1"/>
</dbReference>
<dbReference type="eggNOG" id="COG0521">
    <property type="taxonomic scope" value="Bacteria"/>
</dbReference>
<accession>F5J2F4</accession>
<organism evidence="1 2">
    <name type="scientific">Dysgonomonas gadei ATCC BAA-286</name>
    <dbReference type="NCBI Taxonomy" id="742766"/>
    <lineage>
        <taxon>Bacteria</taxon>
        <taxon>Pseudomonadati</taxon>
        <taxon>Bacteroidota</taxon>
        <taxon>Bacteroidia</taxon>
        <taxon>Bacteroidales</taxon>
        <taxon>Dysgonomonadaceae</taxon>
        <taxon>Dysgonomonas</taxon>
    </lineage>
</organism>
<evidence type="ECO:0008006" key="3">
    <source>
        <dbReference type="Google" id="ProtNLM"/>
    </source>
</evidence>
<dbReference type="HOGENOM" id="CLU_025928_3_0_10"/>